<evidence type="ECO:0000256" key="1">
    <source>
        <dbReference type="SAM" id="MobiDB-lite"/>
    </source>
</evidence>
<organism evidence="2 3">
    <name type="scientific">Patella caerulea</name>
    <name type="common">Rayed Mediterranean limpet</name>
    <dbReference type="NCBI Taxonomy" id="87958"/>
    <lineage>
        <taxon>Eukaryota</taxon>
        <taxon>Metazoa</taxon>
        <taxon>Spiralia</taxon>
        <taxon>Lophotrochozoa</taxon>
        <taxon>Mollusca</taxon>
        <taxon>Gastropoda</taxon>
        <taxon>Patellogastropoda</taxon>
        <taxon>Patelloidea</taxon>
        <taxon>Patellidae</taxon>
        <taxon>Patella</taxon>
    </lineage>
</organism>
<proteinExistence type="predicted"/>
<gene>
    <name evidence="2" type="ORF">SNE40_022853</name>
</gene>
<evidence type="ECO:0000313" key="3">
    <source>
        <dbReference type="Proteomes" id="UP001347796"/>
    </source>
</evidence>
<evidence type="ECO:0000313" key="2">
    <source>
        <dbReference type="EMBL" id="KAK6166077.1"/>
    </source>
</evidence>
<keyword evidence="3" id="KW-1185">Reference proteome</keyword>
<dbReference type="AlphaFoldDB" id="A0AAN8FXE4"/>
<reference evidence="2 3" key="1">
    <citation type="submission" date="2024-01" db="EMBL/GenBank/DDBJ databases">
        <title>The genome of the rayed Mediterranean limpet Patella caerulea (Linnaeus, 1758).</title>
        <authorList>
            <person name="Anh-Thu Weber A."/>
            <person name="Halstead-Nussloch G."/>
        </authorList>
    </citation>
    <scope>NUCLEOTIDE SEQUENCE [LARGE SCALE GENOMIC DNA]</scope>
    <source>
        <strain evidence="2">AATW-2023a</strain>
        <tissue evidence="2">Whole specimen</tissue>
    </source>
</reference>
<protein>
    <submittedName>
        <fullName evidence="2">Uncharacterized protein</fullName>
    </submittedName>
</protein>
<sequence length="257" mass="28714">MTSARLPDLHVSFGSTNNLASPRIPDILVSADTPYRGRMLKYVWCKQRLPFIGVQDVMAVDITDIGGKSSTPYRLPRIDAPSPHSRHYEDSYYSARLWGQFGYENIIRIPELGPEIRKHYVNPPKTVAQQYRQANLSVPKFRTAAITPTMKAIPLNKDTDDLDMYQRVLATGRPESEGGDLLIPPGPTPTPVSRTFSPTKSVKSIHWALGSSQHPLFDKKGRGRVQGPYSREFTVTCFAPNNWLKMKLGGGRASCQS</sequence>
<name>A0AAN8FXE4_PATCE</name>
<feature type="region of interest" description="Disordered" evidence="1">
    <location>
        <begin position="174"/>
        <end position="194"/>
    </location>
</feature>
<comment type="caution">
    <text evidence="2">The sequence shown here is derived from an EMBL/GenBank/DDBJ whole genome shotgun (WGS) entry which is preliminary data.</text>
</comment>
<dbReference type="EMBL" id="JAZGQO010000021">
    <property type="protein sequence ID" value="KAK6166077.1"/>
    <property type="molecule type" value="Genomic_DNA"/>
</dbReference>
<accession>A0AAN8FXE4</accession>
<dbReference type="Proteomes" id="UP001347796">
    <property type="component" value="Unassembled WGS sequence"/>
</dbReference>